<dbReference type="Pfam" id="PF13966">
    <property type="entry name" value="zf-RVT"/>
    <property type="match status" value="1"/>
</dbReference>
<gene>
    <name evidence="2" type="ORF">QJS10_CPB15g00774</name>
</gene>
<evidence type="ECO:0000313" key="3">
    <source>
        <dbReference type="Proteomes" id="UP001180020"/>
    </source>
</evidence>
<dbReference type="AlphaFoldDB" id="A0AAV9D848"/>
<evidence type="ECO:0000313" key="2">
    <source>
        <dbReference type="EMBL" id="KAK1296362.1"/>
    </source>
</evidence>
<feature type="domain" description="Reverse transcriptase zinc-binding" evidence="1">
    <location>
        <begin position="222"/>
        <end position="310"/>
    </location>
</feature>
<evidence type="ECO:0000259" key="1">
    <source>
        <dbReference type="Pfam" id="PF13966"/>
    </source>
</evidence>
<dbReference type="InterPro" id="IPR026960">
    <property type="entry name" value="RVT-Znf"/>
</dbReference>
<dbReference type="PANTHER" id="PTHR36617">
    <property type="entry name" value="PROTEIN, PUTATIVE-RELATED"/>
    <property type="match status" value="1"/>
</dbReference>
<dbReference type="PANTHER" id="PTHR36617:SF15">
    <property type="entry name" value="REVERSE TRANSCRIPTASE ZINC-BINDING DOMAIN-CONTAINING PROTEIN"/>
    <property type="match status" value="1"/>
</dbReference>
<reference evidence="2" key="1">
    <citation type="journal article" date="2023" name="Nat. Commun.">
        <title>Diploid and tetraploid genomes of Acorus and the evolution of monocots.</title>
        <authorList>
            <person name="Ma L."/>
            <person name="Liu K.W."/>
            <person name="Li Z."/>
            <person name="Hsiao Y.Y."/>
            <person name="Qi Y."/>
            <person name="Fu T."/>
            <person name="Tang G.D."/>
            <person name="Zhang D."/>
            <person name="Sun W.H."/>
            <person name="Liu D.K."/>
            <person name="Li Y."/>
            <person name="Chen G.Z."/>
            <person name="Liu X.D."/>
            <person name="Liao X.Y."/>
            <person name="Jiang Y.T."/>
            <person name="Yu X."/>
            <person name="Hao Y."/>
            <person name="Huang J."/>
            <person name="Zhao X.W."/>
            <person name="Ke S."/>
            <person name="Chen Y.Y."/>
            <person name="Wu W.L."/>
            <person name="Hsu J.L."/>
            <person name="Lin Y.F."/>
            <person name="Huang M.D."/>
            <person name="Li C.Y."/>
            <person name="Huang L."/>
            <person name="Wang Z.W."/>
            <person name="Zhao X."/>
            <person name="Zhong W.Y."/>
            <person name="Peng D.H."/>
            <person name="Ahmad S."/>
            <person name="Lan S."/>
            <person name="Zhang J.S."/>
            <person name="Tsai W.C."/>
            <person name="Van de Peer Y."/>
            <person name="Liu Z.J."/>
        </authorList>
    </citation>
    <scope>NUCLEOTIDE SEQUENCE</scope>
    <source>
        <strain evidence="2">CP</strain>
    </source>
</reference>
<accession>A0AAV9D848</accession>
<reference evidence="2" key="2">
    <citation type="submission" date="2023-06" db="EMBL/GenBank/DDBJ databases">
        <authorList>
            <person name="Ma L."/>
            <person name="Liu K.-W."/>
            <person name="Li Z."/>
            <person name="Hsiao Y.-Y."/>
            <person name="Qi Y."/>
            <person name="Fu T."/>
            <person name="Tang G."/>
            <person name="Zhang D."/>
            <person name="Sun W.-H."/>
            <person name="Liu D.-K."/>
            <person name="Li Y."/>
            <person name="Chen G.-Z."/>
            <person name="Liu X.-D."/>
            <person name="Liao X.-Y."/>
            <person name="Jiang Y.-T."/>
            <person name="Yu X."/>
            <person name="Hao Y."/>
            <person name="Huang J."/>
            <person name="Zhao X.-W."/>
            <person name="Ke S."/>
            <person name="Chen Y.-Y."/>
            <person name="Wu W.-L."/>
            <person name="Hsu J.-L."/>
            <person name="Lin Y.-F."/>
            <person name="Huang M.-D."/>
            <person name="Li C.-Y."/>
            <person name="Huang L."/>
            <person name="Wang Z.-W."/>
            <person name="Zhao X."/>
            <person name="Zhong W.-Y."/>
            <person name="Peng D.-H."/>
            <person name="Ahmad S."/>
            <person name="Lan S."/>
            <person name="Zhang J.-S."/>
            <person name="Tsai W.-C."/>
            <person name="Van De Peer Y."/>
            <person name="Liu Z.-J."/>
        </authorList>
    </citation>
    <scope>NUCLEOTIDE SEQUENCE</scope>
    <source>
        <strain evidence="2">CP</strain>
        <tissue evidence="2">Leaves</tissue>
    </source>
</reference>
<dbReference type="Proteomes" id="UP001180020">
    <property type="component" value="Unassembled WGS sequence"/>
</dbReference>
<dbReference type="EMBL" id="JAUJYO010000015">
    <property type="protein sequence ID" value="KAK1296362.1"/>
    <property type="molecule type" value="Genomic_DNA"/>
</dbReference>
<comment type="caution">
    <text evidence="2">The sequence shown here is derived from an EMBL/GenBank/DDBJ whole genome shotgun (WGS) entry which is preliminary data.</text>
</comment>
<proteinExistence type="predicted"/>
<sequence length="356" mass="41187">MVEFDSFDSKGIADKLDSMRRRFFWSGVSTASTKPCMVKWNYICTPKALGGLGVLELQRMNKALLSKWLWKWVDSPNSLWVKLFRERYGGGPIGAGFPSPSRHMTFLSKAWFSMGEVYGNGLHWRLGNGHRIRFWREWWCGEAPFCIAYPMATQAAENTEATVQELWKVVDGRGGWCLQMRRITTETQVGELAALLQLIQSFSPAEERADTAQWEKGSNPSYSVKRGYKWCCQDLEAVLGMEAKTLVMWRWKIPLKVKIFLWMLFQKRLLTKVYRGKWRGLEDLRCPLCNNAEETVEHLFLSCQKTTQLWVWLASFSTIRVNCQDFEELCEEMGRSVHAGDKSVRARVMQVVLVFS</sequence>
<protein>
    <recommendedName>
        <fullName evidence="1">Reverse transcriptase zinc-binding domain-containing protein</fullName>
    </recommendedName>
</protein>
<keyword evidence="3" id="KW-1185">Reference proteome</keyword>
<organism evidence="2 3">
    <name type="scientific">Acorus calamus</name>
    <name type="common">Sweet flag</name>
    <dbReference type="NCBI Taxonomy" id="4465"/>
    <lineage>
        <taxon>Eukaryota</taxon>
        <taxon>Viridiplantae</taxon>
        <taxon>Streptophyta</taxon>
        <taxon>Embryophyta</taxon>
        <taxon>Tracheophyta</taxon>
        <taxon>Spermatophyta</taxon>
        <taxon>Magnoliopsida</taxon>
        <taxon>Liliopsida</taxon>
        <taxon>Acoraceae</taxon>
        <taxon>Acorus</taxon>
    </lineage>
</organism>
<name>A0AAV9D848_ACOCL</name>